<keyword evidence="13" id="KW-1185">Reference proteome</keyword>
<keyword evidence="4" id="KW-0653">Protein transport</keyword>
<keyword evidence="7 10" id="KW-0472">Membrane</keyword>
<organism evidence="12 13">
    <name type="scientific">Hondaea fermentalgiana</name>
    <dbReference type="NCBI Taxonomy" id="2315210"/>
    <lineage>
        <taxon>Eukaryota</taxon>
        <taxon>Sar</taxon>
        <taxon>Stramenopiles</taxon>
        <taxon>Bigyra</taxon>
        <taxon>Labyrinthulomycetes</taxon>
        <taxon>Thraustochytrida</taxon>
        <taxon>Thraustochytriidae</taxon>
        <taxon>Hondaea</taxon>
    </lineage>
</organism>
<evidence type="ECO:0000256" key="1">
    <source>
        <dbReference type="ARBA" id="ARBA00006108"/>
    </source>
</evidence>
<keyword evidence="2" id="KW-0813">Transport</keyword>
<dbReference type="CDD" id="cd15862">
    <property type="entry name" value="SNARE_Vti1"/>
    <property type="match status" value="1"/>
</dbReference>
<dbReference type="SUPFAM" id="SSF47661">
    <property type="entry name" value="t-snare proteins"/>
    <property type="match status" value="1"/>
</dbReference>
<feature type="domain" description="Vesicle transport v-SNARE N-terminal" evidence="11">
    <location>
        <begin position="5"/>
        <end position="88"/>
    </location>
</feature>
<dbReference type="InterPro" id="IPR007705">
    <property type="entry name" value="Vesicle_trsprt_v-SNARE_N"/>
</dbReference>
<evidence type="ECO:0000256" key="3">
    <source>
        <dbReference type="ARBA" id="ARBA00022692"/>
    </source>
</evidence>
<dbReference type="GO" id="GO:0031902">
    <property type="term" value="C:late endosome membrane"/>
    <property type="evidence" value="ECO:0007669"/>
    <property type="project" value="TreeGrafter"/>
</dbReference>
<evidence type="ECO:0000256" key="9">
    <source>
        <dbReference type="SAM" id="Coils"/>
    </source>
</evidence>
<evidence type="ECO:0000313" key="12">
    <source>
        <dbReference type="EMBL" id="GBG34275.1"/>
    </source>
</evidence>
<dbReference type="SUPFAM" id="SSF58038">
    <property type="entry name" value="SNARE fusion complex"/>
    <property type="match status" value="1"/>
</dbReference>
<dbReference type="Pfam" id="PF05008">
    <property type="entry name" value="V-SNARE"/>
    <property type="match status" value="1"/>
</dbReference>
<dbReference type="GO" id="GO:0006886">
    <property type="term" value="P:intracellular protein transport"/>
    <property type="evidence" value="ECO:0007669"/>
    <property type="project" value="InterPro"/>
</dbReference>
<comment type="subcellular location">
    <subcellularLocation>
        <location evidence="8">Endomembrane system</location>
        <topology evidence="8">Single-pass type IV membrane protein</topology>
    </subcellularLocation>
</comment>
<dbReference type="Gene3D" id="1.20.58.400">
    <property type="entry name" value="t-snare proteins"/>
    <property type="match status" value="1"/>
</dbReference>
<name>A0A2R5GUN3_9STRA</name>
<dbReference type="GO" id="GO:0031201">
    <property type="term" value="C:SNARE complex"/>
    <property type="evidence" value="ECO:0007669"/>
    <property type="project" value="TreeGrafter"/>
</dbReference>
<dbReference type="GO" id="GO:0000149">
    <property type="term" value="F:SNARE binding"/>
    <property type="evidence" value="ECO:0007669"/>
    <property type="project" value="TreeGrafter"/>
</dbReference>
<dbReference type="PIRSF" id="PIRSF028865">
    <property type="entry name" value="Membrin-2"/>
    <property type="match status" value="1"/>
</dbReference>
<evidence type="ECO:0000256" key="5">
    <source>
        <dbReference type="ARBA" id="ARBA00022989"/>
    </source>
</evidence>
<evidence type="ECO:0000256" key="8">
    <source>
        <dbReference type="ARBA" id="ARBA00046280"/>
    </source>
</evidence>
<evidence type="ECO:0000259" key="11">
    <source>
        <dbReference type="Pfam" id="PF05008"/>
    </source>
</evidence>
<comment type="similarity">
    <text evidence="1">Belongs to the VTI1 family.</text>
</comment>
<evidence type="ECO:0000256" key="6">
    <source>
        <dbReference type="ARBA" id="ARBA00023054"/>
    </source>
</evidence>
<dbReference type="OrthoDB" id="430637at2759"/>
<feature type="coiled-coil region" evidence="9">
    <location>
        <begin position="144"/>
        <end position="171"/>
    </location>
</feature>
<dbReference type="Gene3D" id="1.20.5.110">
    <property type="match status" value="1"/>
</dbReference>
<dbReference type="InterPro" id="IPR027027">
    <property type="entry name" value="GOSR2/Membrin/Bos1"/>
</dbReference>
<keyword evidence="6 9" id="KW-0175">Coiled coil</keyword>
<sequence>MLGLYEGEVTSLLKKVRDALDDVLEAGTGADADPKVLEDLQGDFSRLSQAIKQLETEARTQPDATSRKALQSKVRQFKDDVKGLQSRYNGIFEASKRAYLTSSGATGARSGNAQERERMLNVNQRMEDGTRKLQDSHRTMLEIEETAQSVAEQLQDNRASLESTRRKLQDTNSLTGQARGLLRKMEHNERVKKLVGYGAFGIVVICMLFLVYSIVF</sequence>
<dbReference type="GO" id="GO:0005484">
    <property type="term" value="F:SNAP receptor activity"/>
    <property type="evidence" value="ECO:0007669"/>
    <property type="project" value="InterPro"/>
</dbReference>
<dbReference type="GO" id="GO:0012507">
    <property type="term" value="C:ER to Golgi transport vesicle membrane"/>
    <property type="evidence" value="ECO:0007669"/>
    <property type="project" value="TreeGrafter"/>
</dbReference>
<evidence type="ECO:0000313" key="13">
    <source>
        <dbReference type="Proteomes" id="UP000241890"/>
    </source>
</evidence>
<dbReference type="InterPro" id="IPR038407">
    <property type="entry name" value="v-SNARE_N_sf"/>
</dbReference>
<dbReference type="Proteomes" id="UP000241890">
    <property type="component" value="Unassembled WGS sequence"/>
</dbReference>
<keyword evidence="3 10" id="KW-0812">Transmembrane</keyword>
<reference evidence="12 13" key="1">
    <citation type="submission" date="2017-12" db="EMBL/GenBank/DDBJ databases">
        <title>Sequencing, de novo assembly and annotation of complete genome of a new Thraustochytrid species, strain FCC1311.</title>
        <authorList>
            <person name="Sedici K."/>
            <person name="Godart F."/>
            <person name="Aiese Cigliano R."/>
            <person name="Sanseverino W."/>
            <person name="Barakat M."/>
            <person name="Ortet P."/>
            <person name="Marechal E."/>
            <person name="Cagnac O."/>
            <person name="Amato A."/>
        </authorList>
    </citation>
    <scope>NUCLEOTIDE SEQUENCE [LARGE SCALE GENOMIC DNA]</scope>
</reference>
<keyword evidence="5 10" id="KW-1133">Transmembrane helix</keyword>
<evidence type="ECO:0000256" key="4">
    <source>
        <dbReference type="ARBA" id="ARBA00022927"/>
    </source>
</evidence>
<dbReference type="GO" id="GO:0005789">
    <property type="term" value="C:endoplasmic reticulum membrane"/>
    <property type="evidence" value="ECO:0007669"/>
    <property type="project" value="TreeGrafter"/>
</dbReference>
<proteinExistence type="inferred from homology"/>
<dbReference type="PANTHER" id="PTHR21230:SF26">
    <property type="entry name" value="VESICLE TRANSPORT THROUGH INTERACTION WITH T-SNARES HOMOLOG 1A"/>
    <property type="match status" value="1"/>
</dbReference>
<evidence type="ECO:0000256" key="2">
    <source>
        <dbReference type="ARBA" id="ARBA00022448"/>
    </source>
</evidence>
<feature type="coiled-coil region" evidence="9">
    <location>
        <begin position="37"/>
        <end position="87"/>
    </location>
</feature>
<dbReference type="GO" id="GO:0006906">
    <property type="term" value="P:vesicle fusion"/>
    <property type="evidence" value="ECO:0007669"/>
    <property type="project" value="TreeGrafter"/>
</dbReference>
<comment type="caution">
    <text evidence="12">The sequence shown here is derived from an EMBL/GenBank/DDBJ whole genome shotgun (WGS) entry which is preliminary data.</text>
</comment>
<evidence type="ECO:0000256" key="10">
    <source>
        <dbReference type="SAM" id="Phobius"/>
    </source>
</evidence>
<dbReference type="EMBL" id="BEYU01000185">
    <property type="protein sequence ID" value="GBG34275.1"/>
    <property type="molecule type" value="Genomic_DNA"/>
</dbReference>
<dbReference type="InParanoid" id="A0A2R5GUN3"/>
<evidence type="ECO:0000256" key="7">
    <source>
        <dbReference type="ARBA" id="ARBA00023136"/>
    </source>
</evidence>
<dbReference type="GO" id="GO:0005794">
    <property type="term" value="C:Golgi apparatus"/>
    <property type="evidence" value="ECO:0007669"/>
    <property type="project" value="InterPro"/>
</dbReference>
<dbReference type="InterPro" id="IPR010989">
    <property type="entry name" value="SNARE"/>
</dbReference>
<dbReference type="PANTHER" id="PTHR21230">
    <property type="entry name" value="VESICLE TRANSPORT V-SNARE PROTEIN VTI1-RELATED"/>
    <property type="match status" value="1"/>
</dbReference>
<dbReference type="AlphaFoldDB" id="A0A2R5GUN3"/>
<feature type="transmembrane region" description="Helical" evidence="10">
    <location>
        <begin position="194"/>
        <end position="215"/>
    </location>
</feature>
<protein>
    <submittedName>
        <fullName evidence="12">Vesicle transport through interaction with t-SNAREs-like 1B</fullName>
    </submittedName>
</protein>
<dbReference type="Pfam" id="PF12352">
    <property type="entry name" value="V-SNARE_C"/>
    <property type="match status" value="1"/>
</dbReference>
<gene>
    <name evidence="12" type="ORF">FCC1311_022917</name>
</gene>
<accession>A0A2R5GUN3</accession>